<protein>
    <submittedName>
        <fullName evidence="3">Pentatricopeptide repeat</fullName>
    </submittedName>
</protein>
<dbReference type="AlphaFoldDB" id="A0AAN8V7T0"/>
<accession>A0AAN8V7T0</accession>
<feature type="repeat" description="PPR" evidence="2">
    <location>
        <begin position="347"/>
        <end position="377"/>
    </location>
</feature>
<dbReference type="EMBL" id="JBAMMX010000014">
    <property type="protein sequence ID" value="KAK6928374.1"/>
    <property type="molecule type" value="Genomic_DNA"/>
</dbReference>
<dbReference type="Pfam" id="PF20430">
    <property type="entry name" value="Eplus_motif"/>
    <property type="match status" value="1"/>
</dbReference>
<sequence>MRARSGLARVEGSRGKAELPLPRPVDKFIRFLTLNLCGDQKHWIRKGHTLVVLSMRYYKQFISTEFRYVEVEEFMKDFNGFDLVAYNCLISANVERGNLDKAHILFDELPEKNEVSWTAIVSGLKKHGRVEEAIWYFERNPIQNLISWTAAISGLVQNGLSLKALNFFLRMLASGFVPNDVTFTSVPRASGALGDIGLGMSILGLIVKVGFENHVSVLNSLITLNLRLGEVDLARKIFDQMEERDVVSWTAILDVYVELGNLREARRVFDMMPEGNEVSWSAMIARYNQSGHARLEDLKPGMSVHGYVVKIGSERNIFVSSSLIDLYCKCAEADDGRKVFDSILEKNVMAWNSMVGGYRQNGKMEEALVLFQQIPEKNNVSWNTIIAGYLQNDQCDKVFEIFNGMLSFGESPSASTFCSVLCGCATIAWLEKGKILHGKTIKRGVQYDIYVGTALTDMYAKSGDINSAREIFNRMPEKNEICWTVMIQGLAENGFAGESLMMFEEMERSTAVAPNELMLLTVLFACSHCVLVDGGLSYFNSMEKIYGIKPMERHFTCVVDLLSRSGRLSQAEEFINSMPIQPESNAWAALLSGCFTHKNEEITERTAIKLRELADYNSAPYVLLSNINAFAGKWIDVSNIGKAMRDKGLKKFGGYSWIEVKELVHCFCSGDRSHPQSTRIYELLDLLWSDMFKLSDSIWDTFTTLT</sequence>
<dbReference type="GO" id="GO:0003723">
    <property type="term" value="F:RNA binding"/>
    <property type="evidence" value="ECO:0007669"/>
    <property type="project" value="InterPro"/>
</dbReference>
<dbReference type="GO" id="GO:0009451">
    <property type="term" value="P:RNA modification"/>
    <property type="evidence" value="ECO:0007669"/>
    <property type="project" value="InterPro"/>
</dbReference>
<evidence type="ECO:0000313" key="3">
    <source>
        <dbReference type="EMBL" id="KAK6928374.1"/>
    </source>
</evidence>
<dbReference type="InterPro" id="IPR046960">
    <property type="entry name" value="PPR_At4g14850-like_plant"/>
</dbReference>
<keyword evidence="1" id="KW-0677">Repeat</keyword>
<dbReference type="InterPro" id="IPR002885">
    <property type="entry name" value="PPR_rpt"/>
</dbReference>
<dbReference type="Gene3D" id="1.25.40.10">
    <property type="entry name" value="Tetratricopeptide repeat domain"/>
    <property type="match status" value="6"/>
</dbReference>
<dbReference type="NCBIfam" id="TIGR00756">
    <property type="entry name" value="PPR"/>
    <property type="match status" value="5"/>
</dbReference>
<feature type="repeat" description="PPR" evidence="2">
    <location>
        <begin position="245"/>
        <end position="279"/>
    </location>
</feature>
<evidence type="ECO:0000256" key="1">
    <source>
        <dbReference type="ARBA" id="ARBA00022737"/>
    </source>
</evidence>
<dbReference type="Pfam" id="PF01535">
    <property type="entry name" value="PPR"/>
    <property type="match status" value="8"/>
</dbReference>
<dbReference type="PANTHER" id="PTHR47926:SF419">
    <property type="entry name" value="(WILD MALAYSIAN BANANA) HYPOTHETICAL PROTEIN"/>
    <property type="match status" value="1"/>
</dbReference>
<dbReference type="Pfam" id="PF20431">
    <property type="entry name" value="E_motif"/>
    <property type="match status" value="1"/>
</dbReference>
<name>A0AAN8V7T0_9MAGN</name>
<reference evidence="3 4" key="1">
    <citation type="submission" date="2023-12" db="EMBL/GenBank/DDBJ databases">
        <title>A high-quality genome assembly for Dillenia turbinata (Dilleniales).</title>
        <authorList>
            <person name="Chanderbali A."/>
        </authorList>
    </citation>
    <scope>NUCLEOTIDE SEQUENCE [LARGE SCALE GENOMIC DNA]</scope>
    <source>
        <strain evidence="3">LSX21</strain>
        <tissue evidence="3">Leaf</tissue>
    </source>
</reference>
<keyword evidence="4" id="KW-1185">Reference proteome</keyword>
<dbReference type="InterPro" id="IPR046849">
    <property type="entry name" value="E2_motif"/>
</dbReference>
<feature type="repeat" description="PPR" evidence="2">
    <location>
        <begin position="479"/>
        <end position="513"/>
    </location>
</feature>
<dbReference type="Pfam" id="PF13041">
    <property type="entry name" value="PPR_2"/>
    <property type="match status" value="1"/>
</dbReference>
<proteinExistence type="predicted"/>
<dbReference type="InterPro" id="IPR011990">
    <property type="entry name" value="TPR-like_helical_dom_sf"/>
</dbReference>
<dbReference type="Pfam" id="PF13812">
    <property type="entry name" value="PPR_3"/>
    <property type="match status" value="1"/>
</dbReference>
<dbReference type="FunFam" id="1.25.40.10:FF:001093">
    <property type="entry name" value="Pentatricopeptide repeat-containing protein At2g34400"/>
    <property type="match status" value="1"/>
</dbReference>
<dbReference type="InterPro" id="IPR046848">
    <property type="entry name" value="E_motif"/>
</dbReference>
<gene>
    <name evidence="3" type="ORF">RJ641_006965</name>
</gene>
<comment type="caution">
    <text evidence="3">The sequence shown here is derived from an EMBL/GenBank/DDBJ whole genome shotgun (WGS) entry which is preliminary data.</text>
</comment>
<feature type="repeat" description="PPR" evidence="2">
    <location>
        <begin position="144"/>
        <end position="178"/>
    </location>
</feature>
<organism evidence="3 4">
    <name type="scientific">Dillenia turbinata</name>
    <dbReference type="NCBI Taxonomy" id="194707"/>
    <lineage>
        <taxon>Eukaryota</taxon>
        <taxon>Viridiplantae</taxon>
        <taxon>Streptophyta</taxon>
        <taxon>Embryophyta</taxon>
        <taxon>Tracheophyta</taxon>
        <taxon>Spermatophyta</taxon>
        <taxon>Magnoliopsida</taxon>
        <taxon>eudicotyledons</taxon>
        <taxon>Gunneridae</taxon>
        <taxon>Pentapetalae</taxon>
        <taxon>Dilleniales</taxon>
        <taxon>Dilleniaceae</taxon>
        <taxon>Dillenia</taxon>
    </lineage>
</organism>
<evidence type="ECO:0000256" key="2">
    <source>
        <dbReference type="PROSITE-ProRule" id="PRU00708"/>
    </source>
</evidence>
<dbReference type="PROSITE" id="PS51375">
    <property type="entry name" value="PPR"/>
    <property type="match status" value="6"/>
</dbReference>
<feature type="repeat" description="PPR" evidence="2">
    <location>
        <begin position="82"/>
        <end position="116"/>
    </location>
</feature>
<dbReference type="PANTHER" id="PTHR47926">
    <property type="entry name" value="PENTATRICOPEPTIDE REPEAT-CONTAINING PROTEIN"/>
    <property type="match status" value="1"/>
</dbReference>
<dbReference type="Proteomes" id="UP001370490">
    <property type="component" value="Unassembled WGS sequence"/>
</dbReference>
<evidence type="ECO:0000313" key="4">
    <source>
        <dbReference type="Proteomes" id="UP001370490"/>
    </source>
</evidence>
<feature type="repeat" description="PPR" evidence="2">
    <location>
        <begin position="378"/>
        <end position="412"/>
    </location>
</feature>